<comment type="caution">
    <text evidence="2">The sequence shown here is derived from an EMBL/GenBank/DDBJ whole genome shotgun (WGS) entry which is preliminary data.</text>
</comment>
<accession>A0A1G2R719</accession>
<dbReference type="AlphaFoldDB" id="A0A1G2R719"/>
<evidence type="ECO:0000256" key="1">
    <source>
        <dbReference type="SAM" id="Phobius"/>
    </source>
</evidence>
<feature type="transmembrane region" description="Helical" evidence="1">
    <location>
        <begin position="31"/>
        <end position="50"/>
    </location>
</feature>
<feature type="transmembrane region" description="Helical" evidence="1">
    <location>
        <begin position="6"/>
        <end position="22"/>
    </location>
</feature>
<evidence type="ECO:0000313" key="3">
    <source>
        <dbReference type="Proteomes" id="UP000176901"/>
    </source>
</evidence>
<dbReference type="EMBL" id="MHTW01000003">
    <property type="protein sequence ID" value="OHA67881.1"/>
    <property type="molecule type" value="Genomic_DNA"/>
</dbReference>
<proteinExistence type="predicted"/>
<evidence type="ECO:0000313" key="2">
    <source>
        <dbReference type="EMBL" id="OHA67881.1"/>
    </source>
</evidence>
<keyword evidence="1" id="KW-1133">Transmembrane helix</keyword>
<reference evidence="2 3" key="1">
    <citation type="journal article" date="2016" name="Nat. Commun.">
        <title>Thousands of microbial genomes shed light on interconnected biogeochemical processes in an aquifer system.</title>
        <authorList>
            <person name="Anantharaman K."/>
            <person name="Brown C.T."/>
            <person name="Hug L.A."/>
            <person name="Sharon I."/>
            <person name="Castelle C.J."/>
            <person name="Probst A.J."/>
            <person name="Thomas B.C."/>
            <person name="Singh A."/>
            <person name="Wilkins M.J."/>
            <person name="Karaoz U."/>
            <person name="Brodie E.L."/>
            <person name="Williams K.H."/>
            <person name="Hubbard S.S."/>
            <person name="Banfield J.F."/>
        </authorList>
    </citation>
    <scope>NUCLEOTIDE SEQUENCE [LARGE SCALE GENOMIC DNA]</scope>
</reference>
<name>A0A1G2R719_9BACT</name>
<protein>
    <submittedName>
        <fullName evidence="2">Uncharacterized protein</fullName>
    </submittedName>
</protein>
<sequence length="154" mass="17363">MILFILLLVVYAAFTYFSFFILRDIVGIKRLYSFFALFYVGESFLSLLISHPLFSWPLQWGLCALFLVSALGIWKKRRWGYAIGLLANLIALILVLGITFYAIETIFASCKNFGCLKIISPFLSALLTAFVVGFPTPFLLFAIRGKETAPQNTP</sequence>
<feature type="transmembrane region" description="Helical" evidence="1">
    <location>
        <begin position="56"/>
        <end position="74"/>
    </location>
</feature>
<keyword evidence="1" id="KW-0812">Transmembrane</keyword>
<feature type="transmembrane region" description="Helical" evidence="1">
    <location>
        <begin position="123"/>
        <end position="143"/>
    </location>
</feature>
<organism evidence="2 3">
    <name type="scientific">Candidatus Wildermuthbacteria bacterium RIFCSPHIGHO2_02_FULL_47_12</name>
    <dbReference type="NCBI Taxonomy" id="1802451"/>
    <lineage>
        <taxon>Bacteria</taxon>
        <taxon>Candidatus Wildermuthiibacteriota</taxon>
    </lineage>
</organism>
<gene>
    <name evidence="2" type="ORF">A3C82_00475</name>
</gene>
<feature type="transmembrane region" description="Helical" evidence="1">
    <location>
        <begin position="81"/>
        <end position="103"/>
    </location>
</feature>
<dbReference type="Proteomes" id="UP000176901">
    <property type="component" value="Unassembled WGS sequence"/>
</dbReference>
<keyword evidence="1" id="KW-0472">Membrane</keyword>